<evidence type="ECO:0000313" key="4">
    <source>
        <dbReference type="EMBL" id="OCL05609.1"/>
    </source>
</evidence>
<dbReference type="InterPro" id="IPR000026">
    <property type="entry name" value="N1-like"/>
</dbReference>
<evidence type="ECO:0000256" key="2">
    <source>
        <dbReference type="ARBA" id="ARBA00022801"/>
    </source>
</evidence>
<dbReference type="GO" id="GO:0003723">
    <property type="term" value="F:RNA binding"/>
    <property type="evidence" value="ECO:0007669"/>
    <property type="project" value="InterPro"/>
</dbReference>
<keyword evidence="1" id="KW-0540">Nuclease</keyword>
<feature type="compositionally biased region" description="Basic and acidic residues" evidence="3">
    <location>
        <begin position="45"/>
        <end position="57"/>
    </location>
</feature>
<accession>A0A8E2JQ94</accession>
<organism evidence="4 5">
    <name type="scientific">Glonium stellatum</name>
    <dbReference type="NCBI Taxonomy" id="574774"/>
    <lineage>
        <taxon>Eukaryota</taxon>
        <taxon>Fungi</taxon>
        <taxon>Dikarya</taxon>
        <taxon>Ascomycota</taxon>
        <taxon>Pezizomycotina</taxon>
        <taxon>Dothideomycetes</taxon>
        <taxon>Pleosporomycetidae</taxon>
        <taxon>Gloniales</taxon>
        <taxon>Gloniaceae</taxon>
        <taxon>Glonium</taxon>
    </lineage>
</organism>
<keyword evidence="2" id="KW-0378">Hydrolase</keyword>
<dbReference type="Proteomes" id="UP000250140">
    <property type="component" value="Unassembled WGS sequence"/>
</dbReference>
<dbReference type="GO" id="GO:0004521">
    <property type="term" value="F:RNA endonuclease activity"/>
    <property type="evidence" value="ECO:0007669"/>
    <property type="project" value="InterPro"/>
</dbReference>
<proteinExistence type="predicted"/>
<keyword evidence="5" id="KW-1185">Reference proteome</keyword>
<feature type="compositionally biased region" description="Basic and acidic residues" evidence="3">
    <location>
        <begin position="142"/>
        <end position="151"/>
    </location>
</feature>
<dbReference type="OrthoDB" id="4998592at2759"/>
<dbReference type="InterPro" id="IPR016191">
    <property type="entry name" value="Ribonuclease/ribotoxin"/>
</dbReference>
<reference evidence="4 5" key="1">
    <citation type="journal article" date="2016" name="Nat. Commun.">
        <title>Ectomycorrhizal ecology is imprinted in the genome of the dominant symbiotic fungus Cenococcum geophilum.</title>
        <authorList>
            <consortium name="DOE Joint Genome Institute"/>
            <person name="Peter M."/>
            <person name="Kohler A."/>
            <person name="Ohm R.A."/>
            <person name="Kuo A."/>
            <person name="Krutzmann J."/>
            <person name="Morin E."/>
            <person name="Arend M."/>
            <person name="Barry K.W."/>
            <person name="Binder M."/>
            <person name="Choi C."/>
            <person name="Clum A."/>
            <person name="Copeland A."/>
            <person name="Grisel N."/>
            <person name="Haridas S."/>
            <person name="Kipfer T."/>
            <person name="LaButti K."/>
            <person name="Lindquist E."/>
            <person name="Lipzen A."/>
            <person name="Maire R."/>
            <person name="Meier B."/>
            <person name="Mihaltcheva S."/>
            <person name="Molinier V."/>
            <person name="Murat C."/>
            <person name="Poggeler S."/>
            <person name="Quandt C.A."/>
            <person name="Sperisen C."/>
            <person name="Tritt A."/>
            <person name="Tisserant E."/>
            <person name="Crous P.W."/>
            <person name="Henrissat B."/>
            <person name="Nehls U."/>
            <person name="Egli S."/>
            <person name="Spatafora J.W."/>
            <person name="Grigoriev I.V."/>
            <person name="Martin F.M."/>
        </authorList>
    </citation>
    <scope>NUCLEOTIDE SEQUENCE [LARGE SCALE GENOMIC DNA]</scope>
    <source>
        <strain evidence="4 5">CBS 207.34</strain>
    </source>
</reference>
<evidence type="ECO:0000256" key="1">
    <source>
        <dbReference type="ARBA" id="ARBA00022722"/>
    </source>
</evidence>
<dbReference type="Gene3D" id="3.10.450.30">
    <property type="entry name" value="Microbial ribonucleases"/>
    <property type="match status" value="1"/>
</dbReference>
<dbReference type="GO" id="GO:0016787">
    <property type="term" value="F:hydrolase activity"/>
    <property type="evidence" value="ECO:0007669"/>
    <property type="project" value="UniProtKB-KW"/>
</dbReference>
<feature type="compositionally biased region" description="Low complexity" evidence="3">
    <location>
        <begin position="91"/>
        <end position="101"/>
    </location>
</feature>
<gene>
    <name evidence="4" type="ORF">AOQ84DRAFT_413204</name>
</gene>
<feature type="region of interest" description="Disordered" evidence="3">
    <location>
        <begin position="35"/>
        <end position="206"/>
    </location>
</feature>
<dbReference type="EMBL" id="KV750251">
    <property type="protein sequence ID" value="OCL05609.1"/>
    <property type="molecule type" value="Genomic_DNA"/>
</dbReference>
<evidence type="ECO:0000256" key="3">
    <source>
        <dbReference type="SAM" id="MobiDB-lite"/>
    </source>
</evidence>
<evidence type="ECO:0000313" key="5">
    <source>
        <dbReference type="Proteomes" id="UP000250140"/>
    </source>
</evidence>
<dbReference type="Pfam" id="PF00545">
    <property type="entry name" value="Ribonuclease"/>
    <property type="match status" value="1"/>
</dbReference>
<feature type="compositionally biased region" description="Basic and acidic residues" evidence="3">
    <location>
        <begin position="80"/>
        <end position="90"/>
    </location>
</feature>
<protein>
    <submittedName>
        <fullName evidence="4">Uncharacterized protein</fullName>
    </submittedName>
</protein>
<feature type="compositionally biased region" description="Basic and acidic residues" evidence="3">
    <location>
        <begin position="179"/>
        <end position="193"/>
    </location>
</feature>
<dbReference type="AlphaFoldDB" id="A0A8E2JQ94"/>
<name>A0A8E2JQ94_9PEZI</name>
<sequence length="206" mass="22669">MNKKWRPATGGKDMTLFSRNAALADKTISLNSVRTQLSTAPAPTDKGKSGYPHEYRNLDNLIPMPKAANKAKSGYPHEYYGPKETPRERTTSTASSVDSTTNLYEYPVQQSGTGYNFDSKPKDDPGPFRAIANQNKKYKGTICHDGDKDTRNPNAGSFHLCHLEASNKDPGGSGQAGEEDYRQADEEYNREAGDESNGQASEEYYG</sequence>
<dbReference type="SUPFAM" id="SSF53933">
    <property type="entry name" value="Microbial ribonucleases"/>
    <property type="match status" value="2"/>
</dbReference>